<keyword evidence="5" id="KW-1185">Reference proteome</keyword>
<gene>
    <name evidence="4" type="ORF">CcCBS67573_g10365</name>
</gene>
<evidence type="ECO:0000313" key="5">
    <source>
        <dbReference type="Proteomes" id="UP000320333"/>
    </source>
</evidence>
<keyword evidence="1" id="KW-0521">NADP</keyword>
<dbReference type="Gene3D" id="3.40.50.720">
    <property type="entry name" value="NAD(P)-binding Rossmann-like Domain"/>
    <property type="match status" value="1"/>
</dbReference>
<dbReference type="PANTHER" id="PTHR47706:SF9">
    <property type="entry name" value="NMRA-LIKE DOMAIN-CONTAINING PROTEIN-RELATED"/>
    <property type="match status" value="1"/>
</dbReference>
<evidence type="ECO:0000259" key="3">
    <source>
        <dbReference type="Pfam" id="PF05368"/>
    </source>
</evidence>
<dbReference type="Pfam" id="PF05368">
    <property type="entry name" value="NmrA"/>
    <property type="match status" value="1"/>
</dbReference>
<dbReference type="InterPro" id="IPR036291">
    <property type="entry name" value="NAD(P)-bd_dom_sf"/>
</dbReference>
<feature type="domain" description="NmrA-like" evidence="3">
    <location>
        <begin position="5"/>
        <end position="233"/>
    </location>
</feature>
<sequence>MPAFKNIAVVGGTSAIGKALIKNLLATKGEFDSVILLTRDPESKASQELAALGAETRKIPSELSADAIPALVESLKGVDVLVSVVGITGIANQGNLAHACIQAGVKRFFPSEFGNDVDLHASTMPFTWEKVTIRKILRSEEVVSKLEHTFIETGYFIEGFFTPFLGWEISGTSVSANIPGTGDVPITVTHQSDIGSYVAEVLRADPALSRNKTLKFEGDRLTWNQARELVQNAVTSKPGVSSTFKTTYTSVEELEKRLETAQGFESVSLQLFLVAARGQGLLSRNDNSHFAKVKPISAKEYVSTLFA</sequence>
<dbReference type="PANTHER" id="PTHR47706">
    <property type="entry name" value="NMRA-LIKE FAMILY PROTEIN"/>
    <property type="match status" value="1"/>
</dbReference>
<dbReference type="AlphaFoldDB" id="A0A507D2E9"/>
<dbReference type="OrthoDB" id="2109383at2759"/>
<evidence type="ECO:0000256" key="1">
    <source>
        <dbReference type="ARBA" id="ARBA00022857"/>
    </source>
</evidence>
<organism evidence="4 5">
    <name type="scientific">Chytriomyces confervae</name>
    <dbReference type="NCBI Taxonomy" id="246404"/>
    <lineage>
        <taxon>Eukaryota</taxon>
        <taxon>Fungi</taxon>
        <taxon>Fungi incertae sedis</taxon>
        <taxon>Chytridiomycota</taxon>
        <taxon>Chytridiomycota incertae sedis</taxon>
        <taxon>Chytridiomycetes</taxon>
        <taxon>Chytridiales</taxon>
        <taxon>Chytriomycetaceae</taxon>
        <taxon>Chytriomyces</taxon>
    </lineage>
</organism>
<dbReference type="GO" id="GO:0016491">
    <property type="term" value="F:oxidoreductase activity"/>
    <property type="evidence" value="ECO:0007669"/>
    <property type="project" value="UniProtKB-KW"/>
</dbReference>
<reference evidence="4 5" key="1">
    <citation type="journal article" date="2019" name="Sci. Rep.">
        <title>Comparative genomics of chytrid fungi reveal insights into the obligate biotrophic and pathogenic lifestyle of Synchytrium endobioticum.</title>
        <authorList>
            <person name="van de Vossenberg B.T.L.H."/>
            <person name="Warris S."/>
            <person name="Nguyen H.D.T."/>
            <person name="van Gent-Pelzer M.P.E."/>
            <person name="Joly D.L."/>
            <person name="van de Geest H.C."/>
            <person name="Bonants P.J.M."/>
            <person name="Smith D.S."/>
            <person name="Levesque C.A."/>
            <person name="van der Lee T.A.J."/>
        </authorList>
    </citation>
    <scope>NUCLEOTIDE SEQUENCE [LARGE SCALE GENOMIC DNA]</scope>
    <source>
        <strain evidence="4 5">CBS 675.73</strain>
    </source>
</reference>
<dbReference type="STRING" id="246404.A0A507D2E9"/>
<comment type="caution">
    <text evidence="4">The sequence shown here is derived from an EMBL/GenBank/DDBJ whole genome shotgun (WGS) entry which is preliminary data.</text>
</comment>
<evidence type="ECO:0000313" key="4">
    <source>
        <dbReference type="EMBL" id="TPX45475.1"/>
    </source>
</evidence>
<dbReference type="InterPro" id="IPR051609">
    <property type="entry name" value="NmrA/Isoflavone_reductase-like"/>
</dbReference>
<name>A0A507D2E9_9FUNG</name>
<protein>
    <recommendedName>
        <fullName evidence="3">NmrA-like domain-containing protein</fullName>
    </recommendedName>
</protein>
<keyword evidence="2" id="KW-0560">Oxidoreductase</keyword>
<dbReference type="EMBL" id="QEAP01001419">
    <property type="protein sequence ID" value="TPX45475.1"/>
    <property type="molecule type" value="Genomic_DNA"/>
</dbReference>
<proteinExistence type="predicted"/>
<dbReference type="Gene3D" id="3.90.25.10">
    <property type="entry name" value="UDP-galactose 4-epimerase, domain 1"/>
    <property type="match status" value="1"/>
</dbReference>
<dbReference type="InterPro" id="IPR008030">
    <property type="entry name" value="NmrA-like"/>
</dbReference>
<dbReference type="Proteomes" id="UP000320333">
    <property type="component" value="Unassembled WGS sequence"/>
</dbReference>
<accession>A0A507D2E9</accession>
<evidence type="ECO:0000256" key="2">
    <source>
        <dbReference type="ARBA" id="ARBA00023002"/>
    </source>
</evidence>
<dbReference type="SUPFAM" id="SSF51735">
    <property type="entry name" value="NAD(P)-binding Rossmann-fold domains"/>
    <property type="match status" value="1"/>
</dbReference>